<evidence type="ECO:0000256" key="1">
    <source>
        <dbReference type="SAM" id="MobiDB-lite"/>
    </source>
</evidence>
<name>A0A401SU36_CHIPU</name>
<comment type="caution">
    <text evidence="2">The sequence shown here is derived from an EMBL/GenBank/DDBJ whole genome shotgun (WGS) entry which is preliminary data.</text>
</comment>
<keyword evidence="3" id="KW-1185">Reference proteome</keyword>
<dbReference type="Proteomes" id="UP000287033">
    <property type="component" value="Unassembled WGS sequence"/>
</dbReference>
<sequence>MIHSTPSLDQFTLLEMREIRPEHGGGAALEGETIGRTAGSSPAELAGPEFSKSVCADSFTPIPVWTTSHRGKCMKFGLSTGDAPPRKVRLSAEMRDQIRLSYPAPKSQSRYEQSHSLPSLFGPLPTMENGEKSGRTRGTLCPER</sequence>
<dbReference type="AlphaFoldDB" id="A0A401SU36"/>
<feature type="region of interest" description="Disordered" evidence="1">
    <location>
        <begin position="102"/>
        <end position="144"/>
    </location>
</feature>
<organism evidence="2 3">
    <name type="scientific">Chiloscyllium punctatum</name>
    <name type="common">Brownbanded bambooshark</name>
    <name type="synonym">Hemiscyllium punctatum</name>
    <dbReference type="NCBI Taxonomy" id="137246"/>
    <lineage>
        <taxon>Eukaryota</taxon>
        <taxon>Metazoa</taxon>
        <taxon>Chordata</taxon>
        <taxon>Craniata</taxon>
        <taxon>Vertebrata</taxon>
        <taxon>Chondrichthyes</taxon>
        <taxon>Elasmobranchii</taxon>
        <taxon>Galeomorphii</taxon>
        <taxon>Galeoidea</taxon>
        <taxon>Orectolobiformes</taxon>
        <taxon>Hemiscylliidae</taxon>
        <taxon>Chiloscyllium</taxon>
    </lineage>
</organism>
<accession>A0A401SU36</accession>
<reference evidence="2 3" key="1">
    <citation type="journal article" date="2018" name="Nat. Ecol. Evol.">
        <title>Shark genomes provide insights into elasmobranch evolution and the origin of vertebrates.</title>
        <authorList>
            <person name="Hara Y"/>
            <person name="Yamaguchi K"/>
            <person name="Onimaru K"/>
            <person name="Kadota M"/>
            <person name="Koyanagi M"/>
            <person name="Keeley SD"/>
            <person name="Tatsumi K"/>
            <person name="Tanaka K"/>
            <person name="Motone F"/>
            <person name="Kageyama Y"/>
            <person name="Nozu R"/>
            <person name="Adachi N"/>
            <person name="Nishimura O"/>
            <person name="Nakagawa R"/>
            <person name="Tanegashima C"/>
            <person name="Kiyatake I"/>
            <person name="Matsumoto R"/>
            <person name="Murakumo K"/>
            <person name="Nishida K"/>
            <person name="Terakita A"/>
            <person name="Kuratani S"/>
            <person name="Sato K"/>
            <person name="Hyodo S Kuraku.S."/>
        </authorList>
    </citation>
    <scope>NUCLEOTIDE SEQUENCE [LARGE SCALE GENOMIC DNA]</scope>
</reference>
<feature type="compositionally biased region" description="Polar residues" evidence="1">
    <location>
        <begin position="106"/>
        <end position="117"/>
    </location>
</feature>
<protein>
    <submittedName>
        <fullName evidence="2">Uncharacterized protein</fullName>
    </submittedName>
</protein>
<proteinExistence type="predicted"/>
<evidence type="ECO:0000313" key="2">
    <source>
        <dbReference type="EMBL" id="GCC33909.1"/>
    </source>
</evidence>
<gene>
    <name evidence="2" type="ORF">chiPu_0012380</name>
</gene>
<evidence type="ECO:0000313" key="3">
    <source>
        <dbReference type="Proteomes" id="UP000287033"/>
    </source>
</evidence>
<dbReference type="EMBL" id="BEZZ01000552">
    <property type="protein sequence ID" value="GCC33909.1"/>
    <property type="molecule type" value="Genomic_DNA"/>
</dbReference>